<evidence type="ECO:0000256" key="7">
    <source>
        <dbReference type="RuleBase" id="RU003476"/>
    </source>
</evidence>
<keyword evidence="6" id="KW-0464">Manganese</keyword>
<evidence type="ECO:0000313" key="10">
    <source>
        <dbReference type="Proteomes" id="UP000316213"/>
    </source>
</evidence>
<dbReference type="AlphaFoldDB" id="A0A5C5ZZW0"/>
<comment type="cofactor">
    <cofactor evidence="1">
        <name>Mn(2+)</name>
        <dbReference type="ChEBI" id="CHEBI:29035"/>
    </cofactor>
</comment>
<dbReference type="InterPro" id="IPR015797">
    <property type="entry name" value="NUDIX_hydrolase-like_dom_sf"/>
</dbReference>
<dbReference type="SUPFAM" id="SSF55811">
    <property type="entry name" value="Nudix"/>
    <property type="match status" value="1"/>
</dbReference>
<dbReference type="InterPro" id="IPR020084">
    <property type="entry name" value="NUDIX_hydrolase_CS"/>
</dbReference>
<dbReference type="Pfam" id="PF00293">
    <property type="entry name" value="NUDIX"/>
    <property type="match status" value="1"/>
</dbReference>
<dbReference type="PROSITE" id="PS00893">
    <property type="entry name" value="NUDIX_BOX"/>
    <property type="match status" value="1"/>
</dbReference>
<dbReference type="PANTHER" id="PTHR12992:SF11">
    <property type="entry name" value="MITOCHONDRIAL COENZYME A DIPHOSPHATASE NUDT8"/>
    <property type="match status" value="1"/>
</dbReference>
<dbReference type="InterPro" id="IPR020476">
    <property type="entry name" value="Nudix_hydrolase"/>
</dbReference>
<dbReference type="InterPro" id="IPR000086">
    <property type="entry name" value="NUDIX_hydrolase_dom"/>
</dbReference>
<comment type="similarity">
    <text evidence="7">Belongs to the Nudix hydrolase family.</text>
</comment>
<evidence type="ECO:0000256" key="2">
    <source>
        <dbReference type="ARBA" id="ARBA00001946"/>
    </source>
</evidence>
<gene>
    <name evidence="9" type="primary">mutT</name>
    <name evidence="9" type="ORF">Pla100_46180</name>
</gene>
<feature type="domain" description="Nudix hydrolase" evidence="8">
    <location>
        <begin position="50"/>
        <end position="187"/>
    </location>
</feature>
<dbReference type="InterPro" id="IPR045121">
    <property type="entry name" value="CoAse"/>
</dbReference>
<evidence type="ECO:0000256" key="6">
    <source>
        <dbReference type="ARBA" id="ARBA00023211"/>
    </source>
</evidence>
<dbReference type="GO" id="GO:0035539">
    <property type="term" value="F:8-oxo-7,8-dihydrodeoxyguanosine triphosphate pyrophosphatase activity"/>
    <property type="evidence" value="ECO:0007669"/>
    <property type="project" value="UniProtKB-EC"/>
</dbReference>
<dbReference type="EMBL" id="SJPM01000011">
    <property type="protein sequence ID" value="TWT92600.1"/>
    <property type="molecule type" value="Genomic_DNA"/>
</dbReference>
<dbReference type="Gene3D" id="3.90.79.10">
    <property type="entry name" value="Nucleoside Triphosphate Pyrophosphohydrolase"/>
    <property type="match status" value="1"/>
</dbReference>
<keyword evidence="5" id="KW-0460">Magnesium</keyword>
<keyword evidence="10" id="KW-1185">Reference proteome</keyword>
<dbReference type="GO" id="GO:0010945">
    <property type="term" value="F:coenzyme A diphosphatase activity"/>
    <property type="evidence" value="ECO:0007669"/>
    <property type="project" value="InterPro"/>
</dbReference>
<evidence type="ECO:0000256" key="4">
    <source>
        <dbReference type="ARBA" id="ARBA00022801"/>
    </source>
</evidence>
<name>A0A5C5ZZW0_9BACT</name>
<dbReference type="PRINTS" id="PR00502">
    <property type="entry name" value="NUDIXFAMILY"/>
</dbReference>
<organism evidence="9 10">
    <name type="scientific">Neorhodopirellula pilleata</name>
    <dbReference type="NCBI Taxonomy" id="2714738"/>
    <lineage>
        <taxon>Bacteria</taxon>
        <taxon>Pseudomonadati</taxon>
        <taxon>Planctomycetota</taxon>
        <taxon>Planctomycetia</taxon>
        <taxon>Pirellulales</taxon>
        <taxon>Pirellulaceae</taxon>
        <taxon>Neorhodopirellula</taxon>
    </lineage>
</organism>
<proteinExistence type="inferred from homology"/>
<accession>A0A5C5ZZW0</accession>
<sequence length="267" mass="29389">MKPISCEFLPNQLVRLLNRPPEFSASESGLGWGMAPELAYGRHRGPARIRSRQAAVAVVLTPDKAGDWIIPLTRRPTALRHHGGQICFPGGRIEAGETPQQAALREFEEELGVRPDIVAYCGQLPSQYVYASDNQVTPVIFVARQQGRTWSPDPSEVDEVLELPLSAIMRDRNIRRINQCRSIRKAKSMNSPASSCGRDDGSAGKITHFDAANVASLDFKAPAFMYQDWQIWGATAVILDQLAQCLRRSMPDKSDAFDSANLASSGI</sequence>
<keyword evidence="3" id="KW-0479">Metal-binding</keyword>
<evidence type="ECO:0000256" key="5">
    <source>
        <dbReference type="ARBA" id="ARBA00022842"/>
    </source>
</evidence>
<evidence type="ECO:0000259" key="8">
    <source>
        <dbReference type="PROSITE" id="PS51462"/>
    </source>
</evidence>
<dbReference type="PROSITE" id="PS51462">
    <property type="entry name" value="NUDIX"/>
    <property type="match status" value="1"/>
</dbReference>
<keyword evidence="4 7" id="KW-0378">Hydrolase</keyword>
<dbReference type="GO" id="GO:0046872">
    <property type="term" value="F:metal ion binding"/>
    <property type="evidence" value="ECO:0007669"/>
    <property type="project" value="UniProtKB-KW"/>
</dbReference>
<dbReference type="CDD" id="cd03426">
    <property type="entry name" value="NUDIX_CoAse_Nudt7"/>
    <property type="match status" value="1"/>
</dbReference>
<dbReference type="RefSeq" id="WP_231603360.1">
    <property type="nucleotide sequence ID" value="NZ_SJPM01000011.1"/>
</dbReference>
<evidence type="ECO:0000313" key="9">
    <source>
        <dbReference type="EMBL" id="TWT92600.1"/>
    </source>
</evidence>
<evidence type="ECO:0000256" key="1">
    <source>
        <dbReference type="ARBA" id="ARBA00001936"/>
    </source>
</evidence>
<dbReference type="PANTHER" id="PTHR12992">
    <property type="entry name" value="NUDIX HYDROLASE"/>
    <property type="match status" value="1"/>
</dbReference>
<evidence type="ECO:0000256" key="3">
    <source>
        <dbReference type="ARBA" id="ARBA00022723"/>
    </source>
</evidence>
<comment type="cofactor">
    <cofactor evidence="2">
        <name>Mg(2+)</name>
        <dbReference type="ChEBI" id="CHEBI:18420"/>
    </cofactor>
</comment>
<dbReference type="EC" id="3.6.1.55" evidence="9"/>
<reference evidence="9 10" key="1">
    <citation type="submission" date="2019-02" db="EMBL/GenBank/DDBJ databases">
        <title>Deep-cultivation of Planctomycetes and their phenomic and genomic characterization uncovers novel biology.</title>
        <authorList>
            <person name="Wiegand S."/>
            <person name="Jogler M."/>
            <person name="Boedeker C."/>
            <person name="Pinto D."/>
            <person name="Vollmers J."/>
            <person name="Rivas-Marin E."/>
            <person name="Kohn T."/>
            <person name="Peeters S.H."/>
            <person name="Heuer A."/>
            <person name="Rast P."/>
            <person name="Oberbeckmann S."/>
            <person name="Bunk B."/>
            <person name="Jeske O."/>
            <person name="Meyerdierks A."/>
            <person name="Storesund J.E."/>
            <person name="Kallscheuer N."/>
            <person name="Luecker S."/>
            <person name="Lage O.M."/>
            <person name="Pohl T."/>
            <person name="Merkel B.J."/>
            <person name="Hornburger P."/>
            <person name="Mueller R.-W."/>
            <person name="Bruemmer F."/>
            <person name="Labrenz M."/>
            <person name="Spormann A.M."/>
            <person name="Op Den Camp H."/>
            <person name="Overmann J."/>
            <person name="Amann R."/>
            <person name="Jetten M.S.M."/>
            <person name="Mascher T."/>
            <person name="Medema M.H."/>
            <person name="Devos D.P."/>
            <person name="Kaster A.-K."/>
            <person name="Ovreas L."/>
            <person name="Rohde M."/>
            <person name="Galperin M.Y."/>
            <person name="Jogler C."/>
        </authorList>
    </citation>
    <scope>NUCLEOTIDE SEQUENCE [LARGE SCALE GENOMIC DNA]</scope>
    <source>
        <strain evidence="9 10">Pla100</strain>
    </source>
</reference>
<comment type="caution">
    <text evidence="9">The sequence shown here is derived from an EMBL/GenBank/DDBJ whole genome shotgun (WGS) entry which is preliminary data.</text>
</comment>
<protein>
    <submittedName>
        <fullName evidence="9">8-oxo-dGTP diphosphatase</fullName>
        <ecNumber evidence="9">3.6.1.55</ecNumber>
    </submittedName>
</protein>
<dbReference type="Proteomes" id="UP000316213">
    <property type="component" value="Unassembled WGS sequence"/>
</dbReference>